<dbReference type="InterPro" id="IPR043502">
    <property type="entry name" value="DNA/RNA_pol_sf"/>
</dbReference>
<sequence length="840" mass="96114">MTLTAVHFLISLTLGVQWHLYGIFSRIPSLRKASQSGGFSARVRSRIDPKDLEVGRTIYAFCKAVCPRGAVRGILRGIHLAHTRKLKRLPARVAALQLKEDFLLIRNYFLIGQKIAAGQKPIWRKSDKLGIPRYLSPIYRLERISWLEKVLLITLLRSYKRMETWTNQPDLSTILQPIRWSNYLWTIILIYRGDLVWPELGLPTHRAGEYHPKESVNQNLWLERVSLISATGPSGRTFLSRVIDLANVYRNRFRVYILYVLSIYYGFDVTQEWKLPPKYKPSLVSIRMNTFYTVYNQFFQTGDAFPIFDKFRKGSHLQRRFTDRVLNRLAIFPDGLGKLRYVAISDFPTQSVLRGYHLLIFRQLRRIISDATFDQGKVYVWYERNRDKPLYSLDLTAATDRLPLPVQAFLIYKIFGSLYVSLVWMVLIITCKFVTPGISPGFAYYRTGQGIGIYSSWAILAYMNHFLVRIAAHKLGMKRFSNYLVLGDDIVIANKEVAEEYQKLIKRLGVEISLPKSVISSPDFKSLEFASKLLVNGSDISPFPVGTILESRKDLSSLLTLWSQLVGRAMYSDSRELECMSSPDLGPTFPLSGKASVQSLFGVYFTYVNKFIDYHKVRLSRGLLTELPLDSLLSTVWEATPLTLYEGLEKQITNEIRKKFIRALRLILSYTSGSKIESDLSNLIELEIKAKTDRGNQRSASSDDLRWVTWYLAQPWYRISARAVELLSQISGTAAGIPLSSGGGVVLLDDRQFIEDYLTLLTKGPGFQILGEREEDYLKIVQLSLGPKSVFLGGQTWVDRILPGTKPGRKRKNTLVQATRKNFLLSAIKKVLKGKEHRVF</sequence>
<keyword evidence="1" id="KW-0808">Transferase</keyword>
<feature type="transmembrane region" description="Helical" evidence="3">
    <location>
        <begin position="410"/>
        <end position="431"/>
    </location>
</feature>
<dbReference type="GO" id="GO:0016779">
    <property type="term" value="F:nucleotidyltransferase activity"/>
    <property type="evidence" value="ECO:0007669"/>
    <property type="project" value="UniProtKB-KW"/>
</dbReference>
<proteinExistence type="predicted"/>
<evidence type="ECO:0000256" key="1">
    <source>
        <dbReference type="ARBA" id="ARBA00022679"/>
    </source>
</evidence>
<keyword evidence="3" id="KW-0472">Membrane</keyword>
<protein>
    <submittedName>
        <fullName evidence="4">Putative replicase</fullName>
    </submittedName>
</protein>
<organism evidence="4">
    <name type="scientific">Rinsystermes virus</name>
    <dbReference type="NCBI Taxonomy" id="2796630"/>
    <lineage>
        <taxon>Viruses</taxon>
        <taxon>Riboviria</taxon>
    </lineage>
</organism>
<keyword evidence="3" id="KW-1133">Transmembrane helix</keyword>
<accession>A0A7T7K8Q1</accession>
<feature type="transmembrane region" description="Helical" evidence="3">
    <location>
        <begin position="451"/>
        <end position="472"/>
    </location>
</feature>
<evidence type="ECO:0000256" key="2">
    <source>
        <dbReference type="ARBA" id="ARBA00022695"/>
    </source>
</evidence>
<evidence type="ECO:0000256" key="3">
    <source>
        <dbReference type="SAM" id="Phobius"/>
    </source>
</evidence>
<name>A0A7T7K8Q1_9VIRU</name>
<reference evidence="4" key="1">
    <citation type="journal article" date="2020" name="Viruses">
        <title>Unmapped RNA Virus Diversity in Termites and their Symbionts.</title>
        <authorList>
            <person name="Lay C.L."/>
            <person name="Shi M."/>
            <person name="Bucek A."/>
            <person name="Bourguignon T."/>
            <person name="Lo N."/>
            <person name="Holmes E.C."/>
        </authorList>
    </citation>
    <scope>NUCLEOTIDE SEQUENCE</scope>
    <source>
        <strain evidence="4">FG16_14_2</strain>
    </source>
</reference>
<dbReference type="InterPro" id="IPR008686">
    <property type="entry name" value="RNA_pol_mitovir"/>
</dbReference>
<dbReference type="PANTHER" id="PTHR34456">
    <property type="entry name" value="MITOVIRUS RNA-DEPENDENT RNA POLYMERASE"/>
    <property type="match status" value="1"/>
</dbReference>
<dbReference type="PANTHER" id="PTHR34456:SF13">
    <property type="entry name" value="REVERSE TRANSCRIPTASE DOMAIN-CONTAINING PROTEIN"/>
    <property type="match status" value="1"/>
</dbReference>
<dbReference type="Pfam" id="PF05919">
    <property type="entry name" value="Mitovir_RNA_pol"/>
    <property type="match status" value="1"/>
</dbReference>
<evidence type="ECO:0000313" key="4">
    <source>
        <dbReference type="EMBL" id="QQM16245.1"/>
    </source>
</evidence>
<keyword evidence="2" id="KW-0548">Nucleotidyltransferase</keyword>
<dbReference type="EMBL" id="MW052136">
    <property type="protein sequence ID" value="QQM16245.1"/>
    <property type="molecule type" value="Genomic_RNA"/>
</dbReference>
<reference evidence="4" key="2">
    <citation type="submission" date="2020-09" db="EMBL/GenBank/DDBJ databases">
        <authorList>
            <person name="Le Lay C."/>
            <person name="Shi M."/>
            <person name="Bucek A."/>
            <person name="Bourguignon T."/>
            <person name="Lo N."/>
            <person name="Holmes E.C."/>
        </authorList>
    </citation>
    <scope>NUCLEOTIDE SEQUENCE</scope>
    <source>
        <strain evidence="4">FG16_14_2</strain>
    </source>
</reference>
<dbReference type="SUPFAM" id="SSF56672">
    <property type="entry name" value="DNA/RNA polymerases"/>
    <property type="match status" value="1"/>
</dbReference>
<keyword evidence="3" id="KW-0812">Transmembrane</keyword>